<keyword evidence="3 6" id="KW-0812">Transmembrane</keyword>
<reference evidence="8" key="1">
    <citation type="submission" date="2016-11" db="UniProtKB">
        <authorList>
            <consortium name="WormBaseParasite"/>
        </authorList>
    </citation>
    <scope>IDENTIFICATION</scope>
</reference>
<feature type="transmembrane region" description="Helical" evidence="6">
    <location>
        <begin position="20"/>
        <end position="43"/>
    </location>
</feature>
<evidence type="ECO:0000256" key="3">
    <source>
        <dbReference type="ARBA" id="ARBA00022692"/>
    </source>
</evidence>
<comment type="similarity">
    <text evidence="2">Belongs to the nematode receptor-like protein sre family.</text>
</comment>
<evidence type="ECO:0000256" key="4">
    <source>
        <dbReference type="ARBA" id="ARBA00022989"/>
    </source>
</evidence>
<keyword evidence="7" id="KW-1185">Reference proteome</keyword>
<name>A0A1I7UGT7_9PELO</name>
<comment type="subcellular location">
    <subcellularLocation>
        <location evidence="1">Membrane</location>
        <topology evidence="1">Multi-pass membrane protein</topology>
    </subcellularLocation>
</comment>
<dbReference type="AlphaFoldDB" id="A0A1I7UGT7"/>
<dbReference type="Pfam" id="PF03125">
    <property type="entry name" value="Sre"/>
    <property type="match status" value="1"/>
</dbReference>
<evidence type="ECO:0000256" key="1">
    <source>
        <dbReference type="ARBA" id="ARBA00004141"/>
    </source>
</evidence>
<evidence type="ECO:0000256" key="6">
    <source>
        <dbReference type="SAM" id="Phobius"/>
    </source>
</evidence>
<proteinExistence type="inferred from homology"/>
<evidence type="ECO:0000313" key="7">
    <source>
        <dbReference type="Proteomes" id="UP000095282"/>
    </source>
</evidence>
<protein>
    <submittedName>
        <fullName evidence="8">Acriflavin resistance protein</fullName>
    </submittedName>
</protein>
<keyword evidence="4 6" id="KW-1133">Transmembrane helix</keyword>
<evidence type="ECO:0000256" key="5">
    <source>
        <dbReference type="ARBA" id="ARBA00023136"/>
    </source>
</evidence>
<dbReference type="Proteomes" id="UP000095282">
    <property type="component" value="Unplaced"/>
</dbReference>
<sequence>MYEMYFVIRLGAIFRLVRRITIVGVFLFLLAALFMSLVFFQVLPNGLHRIGLQLTESVLNLNPSFVIPPVAIRIPLWKSRLIETLPSILRRFSGSVRPMEYRARRTVAEESNAYWTQFSSSWS</sequence>
<accession>A0A1I7UGT7</accession>
<dbReference type="GO" id="GO:0007606">
    <property type="term" value="P:sensory perception of chemical stimulus"/>
    <property type="evidence" value="ECO:0007669"/>
    <property type="project" value="InterPro"/>
</dbReference>
<organism evidence="7 8">
    <name type="scientific">Caenorhabditis tropicalis</name>
    <dbReference type="NCBI Taxonomy" id="1561998"/>
    <lineage>
        <taxon>Eukaryota</taxon>
        <taxon>Metazoa</taxon>
        <taxon>Ecdysozoa</taxon>
        <taxon>Nematoda</taxon>
        <taxon>Chromadorea</taxon>
        <taxon>Rhabditida</taxon>
        <taxon>Rhabditina</taxon>
        <taxon>Rhabditomorpha</taxon>
        <taxon>Rhabditoidea</taxon>
        <taxon>Rhabditidae</taxon>
        <taxon>Peloderinae</taxon>
        <taxon>Caenorhabditis</taxon>
    </lineage>
</organism>
<dbReference type="InterPro" id="IPR004151">
    <property type="entry name" value="7TM_GPCR_serpentine_rcpt_Sre"/>
</dbReference>
<evidence type="ECO:0000256" key="2">
    <source>
        <dbReference type="ARBA" id="ARBA00006803"/>
    </source>
</evidence>
<keyword evidence="5 6" id="KW-0472">Membrane</keyword>
<dbReference type="GO" id="GO:0016020">
    <property type="term" value="C:membrane"/>
    <property type="evidence" value="ECO:0007669"/>
    <property type="project" value="UniProtKB-SubCell"/>
</dbReference>
<dbReference type="WBParaSite" id="Csp11.Scaffold629.g9180.t2">
    <property type="protein sequence ID" value="Csp11.Scaffold629.g9180.t2"/>
    <property type="gene ID" value="Csp11.Scaffold629.g9180"/>
</dbReference>
<evidence type="ECO:0000313" key="8">
    <source>
        <dbReference type="WBParaSite" id="Csp11.Scaffold629.g9180.t2"/>
    </source>
</evidence>